<keyword evidence="3" id="KW-1185">Reference proteome</keyword>
<accession>G7L8P2</accession>
<proteinExistence type="predicted"/>
<dbReference type="EMBL" id="CM001224">
    <property type="protein sequence ID" value="AET03576.1"/>
    <property type="molecule type" value="Genomic_DNA"/>
</dbReference>
<gene>
    <name evidence="1" type="ordered locus">MTR_8g073150</name>
</gene>
<protein>
    <submittedName>
        <fullName evidence="1 2">Uncharacterized protein</fullName>
    </submittedName>
</protein>
<dbReference type="Proteomes" id="UP000002051">
    <property type="component" value="Chromosome 8"/>
</dbReference>
<organism evidence="1 3">
    <name type="scientific">Medicago truncatula</name>
    <name type="common">Barrel medic</name>
    <name type="synonym">Medicago tribuloides</name>
    <dbReference type="NCBI Taxonomy" id="3880"/>
    <lineage>
        <taxon>Eukaryota</taxon>
        <taxon>Viridiplantae</taxon>
        <taxon>Streptophyta</taxon>
        <taxon>Embryophyta</taxon>
        <taxon>Tracheophyta</taxon>
        <taxon>Spermatophyta</taxon>
        <taxon>Magnoliopsida</taxon>
        <taxon>eudicotyledons</taxon>
        <taxon>Gunneridae</taxon>
        <taxon>Pentapetalae</taxon>
        <taxon>rosids</taxon>
        <taxon>fabids</taxon>
        <taxon>Fabales</taxon>
        <taxon>Fabaceae</taxon>
        <taxon>Papilionoideae</taxon>
        <taxon>50 kb inversion clade</taxon>
        <taxon>NPAAA clade</taxon>
        <taxon>Hologalegina</taxon>
        <taxon>IRL clade</taxon>
        <taxon>Trifolieae</taxon>
        <taxon>Medicago</taxon>
    </lineage>
</organism>
<dbReference type="PaxDb" id="3880-AET03576"/>
<evidence type="ECO:0000313" key="1">
    <source>
        <dbReference type="EMBL" id="AET03576.1"/>
    </source>
</evidence>
<reference evidence="1 3" key="1">
    <citation type="journal article" date="2011" name="Nature">
        <title>The Medicago genome provides insight into the evolution of rhizobial symbioses.</title>
        <authorList>
            <person name="Young N.D."/>
            <person name="Debelle F."/>
            <person name="Oldroyd G.E."/>
            <person name="Geurts R."/>
            <person name="Cannon S.B."/>
            <person name="Udvardi M.K."/>
            <person name="Benedito V.A."/>
            <person name="Mayer K.F."/>
            <person name="Gouzy J."/>
            <person name="Schoof H."/>
            <person name="Van de Peer Y."/>
            <person name="Proost S."/>
            <person name="Cook D.R."/>
            <person name="Meyers B.C."/>
            <person name="Spannagl M."/>
            <person name="Cheung F."/>
            <person name="De Mita S."/>
            <person name="Krishnakumar V."/>
            <person name="Gundlach H."/>
            <person name="Zhou S."/>
            <person name="Mudge J."/>
            <person name="Bharti A.K."/>
            <person name="Murray J.D."/>
            <person name="Naoumkina M.A."/>
            <person name="Rosen B."/>
            <person name="Silverstein K.A."/>
            <person name="Tang H."/>
            <person name="Rombauts S."/>
            <person name="Zhao P.X."/>
            <person name="Zhou P."/>
            <person name="Barbe V."/>
            <person name="Bardou P."/>
            <person name="Bechner M."/>
            <person name="Bellec A."/>
            <person name="Berger A."/>
            <person name="Berges H."/>
            <person name="Bidwell S."/>
            <person name="Bisseling T."/>
            <person name="Choisne N."/>
            <person name="Couloux A."/>
            <person name="Denny R."/>
            <person name="Deshpande S."/>
            <person name="Dai X."/>
            <person name="Doyle J.J."/>
            <person name="Dudez A.M."/>
            <person name="Farmer A.D."/>
            <person name="Fouteau S."/>
            <person name="Franken C."/>
            <person name="Gibelin C."/>
            <person name="Gish J."/>
            <person name="Goldstein S."/>
            <person name="Gonzalez A.J."/>
            <person name="Green P.J."/>
            <person name="Hallab A."/>
            <person name="Hartog M."/>
            <person name="Hua A."/>
            <person name="Humphray S.J."/>
            <person name="Jeong D.H."/>
            <person name="Jing Y."/>
            <person name="Jocker A."/>
            <person name="Kenton S.M."/>
            <person name="Kim D.J."/>
            <person name="Klee K."/>
            <person name="Lai H."/>
            <person name="Lang C."/>
            <person name="Lin S."/>
            <person name="Macmil S.L."/>
            <person name="Magdelenat G."/>
            <person name="Matthews L."/>
            <person name="McCorrison J."/>
            <person name="Monaghan E.L."/>
            <person name="Mun J.H."/>
            <person name="Najar F.Z."/>
            <person name="Nicholson C."/>
            <person name="Noirot C."/>
            <person name="O'Bleness M."/>
            <person name="Paule C.R."/>
            <person name="Poulain J."/>
            <person name="Prion F."/>
            <person name="Qin B."/>
            <person name="Qu C."/>
            <person name="Retzel E.F."/>
            <person name="Riddle C."/>
            <person name="Sallet E."/>
            <person name="Samain S."/>
            <person name="Samson N."/>
            <person name="Sanders I."/>
            <person name="Saurat O."/>
            <person name="Scarpelli C."/>
            <person name="Schiex T."/>
            <person name="Segurens B."/>
            <person name="Severin A.J."/>
            <person name="Sherrier D.J."/>
            <person name="Shi R."/>
            <person name="Sims S."/>
            <person name="Singer S.R."/>
            <person name="Sinharoy S."/>
            <person name="Sterck L."/>
            <person name="Viollet A."/>
            <person name="Wang B.B."/>
            <person name="Wang K."/>
            <person name="Wang M."/>
            <person name="Wang X."/>
            <person name="Warfsmann J."/>
            <person name="Weissenbach J."/>
            <person name="White D.D."/>
            <person name="White J.D."/>
            <person name="Wiley G.B."/>
            <person name="Wincker P."/>
            <person name="Xing Y."/>
            <person name="Yang L."/>
            <person name="Yao Z."/>
            <person name="Ying F."/>
            <person name="Zhai J."/>
            <person name="Zhou L."/>
            <person name="Zuber A."/>
            <person name="Denarie J."/>
            <person name="Dixon R.A."/>
            <person name="May G.D."/>
            <person name="Schwartz D.C."/>
            <person name="Rogers J."/>
            <person name="Quetier F."/>
            <person name="Town C.D."/>
            <person name="Roe B.A."/>
        </authorList>
    </citation>
    <scope>NUCLEOTIDE SEQUENCE [LARGE SCALE GENOMIC DNA]</scope>
    <source>
        <strain evidence="1">A17</strain>
        <strain evidence="2 3">cv. Jemalong A17</strain>
    </source>
</reference>
<reference evidence="2" key="3">
    <citation type="submission" date="2015-04" db="UniProtKB">
        <authorList>
            <consortium name="EnsemblPlants"/>
        </authorList>
    </citation>
    <scope>IDENTIFICATION</scope>
    <source>
        <strain evidence="2">cv. Jemalong A17</strain>
    </source>
</reference>
<sequence length="77" mass="8635">MRSTKEYSFIIDSLHWIVFSTLSSTAHPSSSTFHHRHCALHLFPSSALSQLTTTCCLPSKLISSFYVTVVLCLQFNA</sequence>
<dbReference type="AlphaFoldDB" id="G7L8P2"/>
<reference evidence="1 3" key="2">
    <citation type="journal article" date="2014" name="BMC Genomics">
        <title>An improved genome release (version Mt4.0) for the model legume Medicago truncatula.</title>
        <authorList>
            <person name="Tang H."/>
            <person name="Krishnakumar V."/>
            <person name="Bidwell S."/>
            <person name="Rosen B."/>
            <person name="Chan A."/>
            <person name="Zhou S."/>
            <person name="Gentzbittel L."/>
            <person name="Childs K.L."/>
            <person name="Yandell M."/>
            <person name="Gundlach H."/>
            <person name="Mayer K.F."/>
            <person name="Schwartz D.C."/>
            <person name="Town C.D."/>
        </authorList>
    </citation>
    <scope>GENOME REANNOTATION</scope>
    <source>
        <strain evidence="2 3">cv. Jemalong A17</strain>
    </source>
</reference>
<name>G7L8P2_MEDTR</name>
<dbReference type="HOGENOM" id="CLU_2641925_0_0_1"/>
<dbReference type="EnsemblPlants" id="AET03576">
    <property type="protein sequence ID" value="AET03576"/>
    <property type="gene ID" value="MTR_8g073150"/>
</dbReference>
<evidence type="ECO:0000313" key="2">
    <source>
        <dbReference type="EnsemblPlants" id="AET03576"/>
    </source>
</evidence>
<evidence type="ECO:0000313" key="3">
    <source>
        <dbReference type="Proteomes" id="UP000002051"/>
    </source>
</evidence>